<accession>C2KKX9</accession>
<evidence type="ECO:0000313" key="1">
    <source>
        <dbReference type="EMBL" id="EEJ42124.1"/>
    </source>
</evidence>
<dbReference type="Proteomes" id="UP000004283">
    <property type="component" value="Unassembled WGS sequence"/>
</dbReference>
<proteinExistence type="predicted"/>
<name>C2KKX9_LEUMC</name>
<dbReference type="HOGENOM" id="CLU_3218183_0_0_9"/>
<dbReference type="AlphaFoldDB" id="C2KKX9"/>
<organism evidence="1 2">
    <name type="scientific">Leuconostoc mesenteroides subsp. cremoris ATCC 19254</name>
    <dbReference type="NCBI Taxonomy" id="586220"/>
    <lineage>
        <taxon>Bacteria</taxon>
        <taxon>Bacillati</taxon>
        <taxon>Bacillota</taxon>
        <taxon>Bacilli</taxon>
        <taxon>Lactobacillales</taxon>
        <taxon>Lactobacillaceae</taxon>
        <taxon>Leuconostoc</taxon>
    </lineage>
</organism>
<sequence>MLILQLVSCFDAPNHLIEPAKDGKKFGEIVSTRTFNQGFGAAIY</sequence>
<dbReference type="EMBL" id="ACKV01000070">
    <property type="protein sequence ID" value="EEJ42124.1"/>
    <property type="molecule type" value="Genomic_DNA"/>
</dbReference>
<evidence type="ECO:0000313" key="2">
    <source>
        <dbReference type="Proteomes" id="UP000004283"/>
    </source>
</evidence>
<protein>
    <submittedName>
        <fullName evidence="1">Uncharacterized protein</fullName>
    </submittedName>
</protein>
<reference evidence="1 2" key="1">
    <citation type="submission" date="2009-04" db="EMBL/GenBank/DDBJ databases">
        <authorList>
            <person name="Qin X."/>
            <person name="Bachman B."/>
            <person name="Battles P."/>
            <person name="Bell A."/>
            <person name="Bess C."/>
            <person name="Bickham C."/>
            <person name="Chaboub L."/>
            <person name="Chen D."/>
            <person name="Coyle M."/>
            <person name="Deiros D.R."/>
            <person name="Dinh H."/>
            <person name="Forbes L."/>
            <person name="Fowler G."/>
            <person name="Francisco L."/>
            <person name="Fu Q."/>
            <person name="Gubbala S."/>
            <person name="Hale W."/>
            <person name="Han Y."/>
            <person name="Hemphill L."/>
            <person name="Highlander S.K."/>
            <person name="Hirani K."/>
            <person name="Hogues M."/>
            <person name="Jackson L."/>
            <person name="Jakkamsetti A."/>
            <person name="Javaid M."/>
            <person name="Jiang H."/>
            <person name="Korchina V."/>
            <person name="Kovar C."/>
            <person name="Lara F."/>
            <person name="Lee S."/>
            <person name="Mata R."/>
            <person name="Mathew T."/>
            <person name="Moen C."/>
            <person name="Morales K."/>
            <person name="Munidasa M."/>
            <person name="Nazareth L."/>
            <person name="Ngo R."/>
            <person name="Nguyen L."/>
            <person name="Okwuonu G."/>
            <person name="Ongeri F."/>
            <person name="Patil S."/>
            <person name="Petrosino J."/>
            <person name="Pham C."/>
            <person name="Pham P."/>
            <person name="Pu L.-L."/>
            <person name="Puazo M."/>
            <person name="Raj R."/>
            <person name="Reid J."/>
            <person name="Rouhana J."/>
            <person name="Saada N."/>
            <person name="Shang Y."/>
            <person name="Simmons D."/>
            <person name="Thornton R."/>
            <person name="Warren J."/>
            <person name="Weissenberger G."/>
            <person name="Zhang J."/>
            <person name="Zhang L."/>
            <person name="Zhou C."/>
            <person name="Zhu D."/>
            <person name="Muzny D."/>
            <person name="Worley K."/>
            <person name="Gibbs R."/>
        </authorList>
    </citation>
    <scope>NUCLEOTIDE SEQUENCE [LARGE SCALE GENOMIC DNA]</scope>
    <source>
        <strain evidence="1 2">ATCC 19254</strain>
    </source>
</reference>
<gene>
    <name evidence="1" type="ORF">HMPREF0555_1295</name>
</gene>
<comment type="caution">
    <text evidence="1">The sequence shown here is derived from an EMBL/GenBank/DDBJ whole genome shotgun (WGS) entry which is preliminary data.</text>
</comment>